<keyword evidence="4 7" id="KW-0689">Ribosomal protein</keyword>
<dbReference type="InterPro" id="IPR036791">
    <property type="entry name" value="Ribosomal_bL9_C_sf"/>
</dbReference>
<keyword evidence="2 7" id="KW-0699">rRNA-binding</keyword>
<evidence type="ECO:0000256" key="1">
    <source>
        <dbReference type="ARBA" id="ARBA00010605"/>
    </source>
</evidence>
<dbReference type="OrthoDB" id="9788336at2"/>
<evidence type="ECO:0000256" key="6">
    <source>
        <dbReference type="ARBA" id="ARBA00035292"/>
    </source>
</evidence>
<dbReference type="InterPro" id="IPR020594">
    <property type="entry name" value="Ribosomal_bL9_bac/chp"/>
</dbReference>
<proteinExistence type="inferred from homology"/>
<dbReference type="Pfam" id="PF03948">
    <property type="entry name" value="Ribosomal_L9_C"/>
    <property type="match status" value="1"/>
</dbReference>
<dbReference type="SUPFAM" id="SSF55658">
    <property type="entry name" value="L9 N-domain-like"/>
    <property type="match status" value="1"/>
</dbReference>
<dbReference type="PROSITE" id="PS00651">
    <property type="entry name" value="RIBOSOMAL_L9"/>
    <property type="match status" value="1"/>
</dbReference>
<protein>
    <recommendedName>
        <fullName evidence="6 7">Large ribosomal subunit protein bL9</fullName>
    </recommendedName>
</protein>
<dbReference type="InterPro" id="IPR020069">
    <property type="entry name" value="Ribosomal_bL9_C"/>
</dbReference>
<accession>A0A5C8KVQ0</accession>
<dbReference type="AlphaFoldDB" id="A0A5C8KVQ0"/>
<keyword evidence="5 7" id="KW-0687">Ribonucleoprotein</keyword>
<dbReference type="Gene3D" id="3.40.5.10">
    <property type="entry name" value="Ribosomal protein L9, N-terminal domain"/>
    <property type="match status" value="1"/>
</dbReference>
<evidence type="ECO:0000259" key="8">
    <source>
        <dbReference type="PROSITE" id="PS00651"/>
    </source>
</evidence>
<dbReference type="InterPro" id="IPR009027">
    <property type="entry name" value="Ribosomal_bL9/RNase_H1_N"/>
</dbReference>
<dbReference type="GO" id="GO:0003735">
    <property type="term" value="F:structural constituent of ribosome"/>
    <property type="evidence" value="ECO:0007669"/>
    <property type="project" value="InterPro"/>
</dbReference>
<dbReference type="InterPro" id="IPR020070">
    <property type="entry name" value="Ribosomal_bL9_N"/>
</dbReference>
<evidence type="ECO:0000256" key="7">
    <source>
        <dbReference type="HAMAP-Rule" id="MF_00503"/>
    </source>
</evidence>
<dbReference type="SUPFAM" id="SSF55653">
    <property type="entry name" value="Ribosomal protein L9 C-domain"/>
    <property type="match status" value="1"/>
</dbReference>
<dbReference type="GO" id="GO:0005840">
    <property type="term" value="C:ribosome"/>
    <property type="evidence" value="ECO:0007669"/>
    <property type="project" value="UniProtKB-KW"/>
</dbReference>
<dbReference type="GO" id="GO:0019843">
    <property type="term" value="F:rRNA binding"/>
    <property type="evidence" value="ECO:0007669"/>
    <property type="project" value="UniProtKB-UniRule"/>
</dbReference>
<comment type="caution">
    <text evidence="9">The sequence shown here is derived from an EMBL/GenBank/DDBJ whole genome shotgun (WGS) entry which is preliminary data.</text>
</comment>
<evidence type="ECO:0000256" key="3">
    <source>
        <dbReference type="ARBA" id="ARBA00022884"/>
    </source>
</evidence>
<dbReference type="InterPro" id="IPR000244">
    <property type="entry name" value="Ribosomal_bL9"/>
</dbReference>
<organism evidence="9 10">
    <name type="scientific">Alkalisalibacterium limincola</name>
    <dbReference type="NCBI Taxonomy" id="2699169"/>
    <lineage>
        <taxon>Bacteria</taxon>
        <taxon>Pseudomonadati</taxon>
        <taxon>Pseudomonadota</taxon>
        <taxon>Gammaproteobacteria</taxon>
        <taxon>Lysobacterales</taxon>
        <taxon>Lysobacteraceae</taxon>
        <taxon>Alkalisalibacterium</taxon>
    </lineage>
</organism>
<comment type="function">
    <text evidence="7">Binds to the 23S rRNA.</text>
</comment>
<evidence type="ECO:0000256" key="5">
    <source>
        <dbReference type="ARBA" id="ARBA00023274"/>
    </source>
</evidence>
<dbReference type="RefSeq" id="WP_147891212.1">
    <property type="nucleotide sequence ID" value="NZ_VRTS01000003.1"/>
</dbReference>
<feature type="domain" description="Ribosomal protein L9" evidence="8">
    <location>
        <begin position="13"/>
        <end position="40"/>
    </location>
</feature>
<evidence type="ECO:0000313" key="10">
    <source>
        <dbReference type="Proteomes" id="UP000321248"/>
    </source>
</evidence>
<gene>
    <name evidence="7 9" type="primary">rplI</name>
    <name evidence="9" type="ORF">FU658_05760</name>
</gene>
<dbReference type="GO" id="GO:0006412">
    <property type="term" value="P:translation"/>
    <property type="evidence" value="ECO:0007669"/>
    <property type="project" value="UniProtKB-UniRule"/>
</dbReference>
<dbReference type="EMBL" id="VRTS01000003">
    <property type="protein sequence ID" value="TXK64400.1"/>
    <property type="molecule type" value="Genomic_DNA"/>
</dbReference>
<evidence type="ECO:0000313" key="9">
    <source>
        <dbReference type="EMBL" id="TXK64400.1"/>
    </source>
</evidence>
<dbReference type="Gene3D" id="3.10.430.100">
    <property type="entry name" value="Ribosomal protein L9, C-terminal domain"/>
    <property type="match status" value="1"/>
</dbReference>
<dbReference type="HAMAP" id="MF_00503">
    <property type="entry name" value="Ribosomal_bL9"/>
    <property type="match status" value="1"/>
</dbReference>
<evidence type="ECO:0000256" key="4">
    <source>
        <dbReference type="ARBA" id="ARBA00022980"/>
    </source>
</evidence>
<sequence length="150" mass="16031">MELILLQKVTNLGNLGDKVSVKPGYGRNYLIPYGKAVPATAQNLADFEKRRAEYEAKAAEQLSGAEGRKAKLEGASVTIKANASTEGKLFGSVGPRDIAEAFTAAGIELEKGEVVMSDGPIRTIGEFDIEVRLHADIETTVKVVIEGELV</sequence>
<dbReference type="NCBIfam" id="TIGR00158">
    <property type="entry name" value="L9"/>
    <property type="match status" value="1"/>
</dbReference>
<dbReference type="GO" id="GO:1990904">
    <property type="term" value="C:ribonucleoprotein complex"/>
    <property type="evidence" value="ECO:0007669"/>
    <property type="project" value="UniProtKB-KW"/>
</dbReference>
<dbReference type="Pfam" id="PF01281">
    <property type="entry name" value="Ribosomal_L9_N"/>
    <property type="match status" value="1"/>
</dbReference>
<name>A0A5C8KVQ0_9GAMM</name>
<evidence type="ECO:0000256" key="2">
    <source>
        <dbReference type="ARBA" id="ARBA00022730"/>
    </source>
</evidence>
<reference evidence="9 10" key="1">
    <citation type="submission" date="2019-08" db="EMBL/GenBank/DDBJ databases">
        <authorList>
            <person name="Karlyshev A.V."/>
        </authorList>
    </citation>
    <scope>NUCLEOTIDE SEQUENCE [LARGE SCALE GENOMIC DNA]</scope>
    <source>
        <strain evidence="9 10">Alg18-2.2</strain>
    </source>
</reference>
<keyword evidence="3 7" id="KW-0694">RNA-binding</keyword>
<dbReference type="PANTHER" id="PTHR21368">
    <property type="entry name" value="50S RIBOSOMAL PROTEIN L9"/>
    <property type="match status" value="1"/>
</dbReference>
<dbReference type="Proteomes" id="UP000321248">
    <property type="component" value="Unassembled WGS sequence"/>
</dbReference>
<keyword evidence="10" id="KW-1185">Reference proteome</keyword>
<comment type="similarity">
    <text evidence="1 7">Belongs to the bacterial ribosomal protein bL9 family.</text>
</comment>
<dbReference type="InterPro" id="IPR036935">
    <property type="entry name" value="Ribosomal_bL9_N_sf"/>
</dbReference>